<feature type="transmembrane region" description="Helical" evidence="9">
    <location>
        <begin position="449"/>
        <end position="469"/>
    </location>
</feature>
<feature type="transmembrane region" description="Helical" evidence="9">
    <location>
        <begin position="404"/>
        <end position="429"/>
    </location>
</feature>
<dbReference type="GO" id="GO:0007035">
    <property type="term" value="P:vacuolar acidification"/>
    <property type="evidence" value="ECO:0007669"/>
    <property type="project" value="TreeGrafter"/>
</dbReference>
<dbReference type="AlphaFoldDB" id="W7UZ34"/>
<evidence type="ECO:0000256" key="3">
    <source>
        <dbReference type="ARBA" id="ARBA00022448"/>
    </source>
</evidence>
<dbReference type="RefSeq" id="WP_037299126.1">
    <property type="nucleotide sequence ID" value="NZ_ATAX01000024.1"/>
</dbReference>
<evidence type="ECO:0000256" key="7">
    <source>
        <dbReference type="ARBA" id="ARBA00023136"/>
    </source>
</evidence>
<evidence type="ECO:0000256" key="8">
    <source>
        <dbReference type="SAM" id="Coils"/>
    </source>
</evidence>
<keyword evidence="6" id="KW-0406">Ion transport</keyword>
<dbReference type="GO" id="GO:0033179">
    <property type="term" value="C:proton-transporting V-type ATPase, V0 domain"/>
    <property type="evidence" value="ECO:0007669"/>
    <property type="project" value="InterPro"/>
</dbReference>
<feature type="transmembrane region" description="Helical" evidence="9">
    <location>
        <begin position="561"/>
        <end position="581"/>
    </location>
</feature>
<dbReference type="PATRIC" id="fig|1341157.4.peg.1722"/>
<dbReference type="OrthoDB" id="9803814at2"/>
<evidence type="ECO:0000256" key="4">
    <source>
        <dbReference type="ARBA" id="ARBA00022692"/>
    </source>
</evidence>
<keyword evidence="4 9" id="KW-0812">Transmembrane</keyword>
<evidence type="ECO:0000313" key="10">
    <source>
        <dbReference type="EMBL" id="EWM53697.1"/>
    </source>
</evidence>
<dbReference type="GO" id="GO:0051117">
    <property type="term" value="F:ATPase binding"/>
    <property type="evidence" value="ECO:0007669"/>
    <property type="project" value="TreeGrafter"/>
</dbReference>
<dbReference type="eggNOG" id="COG1269">
    <property type="taxonomic scope" value="Bacteria"/>
</dbReference>
<gene>
    <name evidence="10" type="ORF">RF007C_06445</name>
</gene>
<keyword evidence="5 9" id="KW-1133">Transmembrane helix</keyword>
<evidence type="ECO:0000256" key="1">
    <source>
        <dbReference type="ARBA" id="ARBA00004141"/>
    </source>
</evidence>
<evidence type="ECO:0000256" key="6">
    <source>
        <dbReference type="ARBA" id="ARBA00023065"/>
    </source>
</evidence>
<dbReference type="GO" id="GO:0016471">
    <property type="term" value="C:vacuolar proton-transporting V-type ATPase complex"/>
    <property type="evidence" value="ECO:0007669"/>
    <property type="project" value="TreeGrafter"/>
</dbReference>
<evidence type="ECO:0000256" key="9">
    <source>
        <dbReference type="SAM" id="Phobius"/>
    </source>
</evidence>
<dbReference type="GO" id="GO:0046961">
    <property type="term" value="F:proton-transporting ATPase activity, rotational mechanism"/>
    <property type="evidence" value="ECO:0007669"/>
    <property type="project" value="InterPro"/>
</dbReference>
<evidence type="ECO:0000313" key="11">
    <source>
        <dbReference type="Proteomes" id="UP000019365"/>
    </source>
</evidence>
<protein>
    <submittedName>
        <fullName evidence="10">Uncharacterized protein</fullName>
    </submittedName>
</protein>
<sequence>MAKLKMKKIELIAMLTDSKKIIELLQRRGVVEISQNTDEELENTNVTAVVGEFEKFRNTAAQALEIIDTYAPEKAGLADLFNGKTEVEKHEFGKEAMKMEKIMAAANEIIKNQRSINDASSAISQLEIKCDMLDRWLPLDVPLNFKGTSSTSAYIGTLPYQITAEELEEQLPENCSAEVVSGSKEQTNLFILCSKQSYDEAGDILRKLTFVSLSEKDPKKPSELYDTYNQNIKSHEDEMEKARENIEKLAANRKQLQFVVDYLQMRKEKYDALSGLGFTETTFILTGYIPEKYSEQLKKEIEDKYTASITFTDPDEDDDVPVLLENSIFSSPVEGITKMYAMPAKGDVDPTPVMSFFYYLFFGMMLSDAGYGLLMIIGTTLALKKFKLETSMKKTLTMFRNCGISTVFWGALFGSWFGDIVQVVARQFFGKEIGSIAIWFEPLTDPVKLLLVSFGLGILHLFLGVAVAFKMTWDTGKKLDAIFDALPIYLIVLGVAPIGAGMFISVPSVLKTTGIYMLIAGVAILVLTAGRTSKSVFGKFFGGLYALYNTATGYLGDILSYSRLLALGLATGSIASVINLIGTMPENKIIKLILLIIVFIVGHTANLAINLLGAYVHTDRLQFVELFSKFYTGGGREFAPLTVNTKYIKFKEENKND</sequence>
<accession>W7UZ34</accession>
<feature type="transmembrane region" description="Helical" evidence="9">
    <location>
        <begin position="356"/>
        <end position="383"/>
    </location>
</feature>
<dbReference type="InterPro" id="IPR002490">
    <property type="entry name" value="V-ATPase_116kDa_su"/>
</dbReference>
<keyword evidence="11" id="KW-1185">Reference proteome</keyword>
<reference evidence="10 11" key="1">
    <citation type="journal article" date="2014" name="PLoS ONE">
        <title>Rumen cellulosomics: divergent fiber-degrading strategies revealed by comparative genome-wide analysis of six ruminococcal strains.</title>
        <authorList>
            <person name="Dassa B."/>
            <person name="Borovok I."/>
            <person name="Ruimy-Israeli V."/>
            <person name="Lamed R."/>
            <person name="Flint H.J."/>
            <person name="Duncan S.H."/>
            <person name="Henrissat B."/>
            <person name="Coutinho P."/>
            <person name="Morrison M."/>
            <person name="Mosoni P."/>
            <person name="Yeoman C.J."/>
            <person name="White B.A."/>
            <person name="Bayer E.A."/>
        </authorList>
    </citation>
    <scope>NUCLEOTIDE SEQUENCE [LARGE SCALE GENOMIC DNA]</scope>
    <source>
        <strain evidence="10 11">007c</strain>
    </source>
</reference>
<evidence type="ECO:0000256" key="5">
    <source>
        <dbReference type="ARBA" id="ARBA00022989"/>
    </source>
</evidence>
<feature type="transmembrane region" description="Helical" evidence="9">
    <location>
        <begin position="593"/>
        <end position="616"/>
    </location>
</feature>
<keyword evidence="3" id="KW-0813">Transport</keyword>
<comment type="subcellular location">
    <subcellularLocation>
        <location evidence="1">Membrane</location>
        <topology evidence="1">Multi-pass membrane protein</topology>
    </subcellularLocation>
</comment>
<keyword evidence="8" id="KW-0175">Coiled coil</keyword>
<feature type="transmembrane region" description="Helical" evidence="9">
    <location>
        <begin position="481"/>
        <end position="504"/>
    </location>
</feature>
<dbReference type="EMBL" id="ATAX01000024">
    <property type="protein sequence ID" value="EWM53697.1"/>
    <property type="molecule type" value="Genomic_DNA"/>
</dbReference>
<dbReference type="PANTHER" id="PTHR11629:SF63">
    <property type="entry name" value="V-TYPE PROTON ATPASE SUBUNIT A"/>
    <property type="match status" value="1"/>
</dbReference>
<comment type="similarity">
    <text evidence="2">Belongs to the V-ATPase 116 kDa subunit family.</text>
</comment>
<dbReference type="Proteomes" id="UP000019365">
    <property type="component" value="Unassembled WGS sequence"/>
</dbReference>
<name>W7UZ34_RUMFL</name>
<organism evidence="10 11">
    <name type="scientific">Ruminococcus flavefaciens 007c</name>
    <dbReference type="NCBI Taxonomy" id="1341157"/>
    <lineage>
        <taxon>Bacteria</taxon>
        <taxon>Bacillati</taxon>
        <taxon>Bacillota</taxon>
        <taxon>Clostridia</taxon>
        <taxon>Eubacteriales</taxon>
        <taxon>Oscillospiraceae</taxon>
        <taxon>Ruminococcus</taxon>
    </lineage>
</organism>
<feature type="transmembrane region" description="Helical" evidence="9">
    <location>
        <begin position="510"/>
        <end position="529"/>
    </location>
</feature>
<feature type="transmembrane region" description="Helical" evidence="9">
    <location>
        <begin position="536"/>
        <end position="555"/>
    </location>
</feature>
<evidence type="ECO:0000256" key="2">
    <source>
        <dbReference type="ARBA" id="ARBA00009904"/>
    </source>
</evidence>
<feature type="coiled-coil region" evidence="8">
    <location>
        <begin position="225"/>
        <end position="259"/>
    </location>
</feature>
<keyword evidence="7 9" id="KW-0472">Membrane</keyword>
<proteinExistence type="inferred from homology"/>
<dbReference type="PANTHER" id="PTHR11629">
    <property type="entry name" value="VACUOLAR PROTON ATPASES"/>
    <property type="match status" value="1"/>
</dbReference>
<comment type="caution">
    <text evidence="10">The sequence shown here is derived from an EMBL/GenBank/DDBJ whole genome shotgun (WGS) entry which is preliminary data.</text>
</comment>
<dbReference type="Pfam" id="PF01496">
    <property type="entry name" value="V_ATPase_I"/>
    <property type="match status" value="2"/>
</dbReference>